<evidence type="ECO:0000313" key="6">
    <source>
        <dbReference type="Proteomes" id="UP000182466"/>
    </source>
</evidence>
<dbReference type="Pfam" id="PF00852">
    <property type="entry name" value="Glyco_transf_10"/>
    <property type="match status" value="1"/>
</dbReference>
<organism evidence="5 6">
    <name type="scientific">Sedimentitalea nanhaiensis</name>
    <dbReference type="NCBI Taxonomy" id="999627"/>
    <lineage>
        <taxon>Bacteria</taxon>
        <taxon>Pseudomonadati</taxon>
        <taxon>Pseudomonadota</taxon>
        <taxon>Alphaproteobacteria</taxon>
        <taxon>Rhodobacterales</taxon>
        <taxon>Paracoccaceae</taxon>
        <taxon>Sedimentitalea</taxon>
    </lineage>
</organism>
<dbReference type="OrthoDB" id="9791032at2"/>
<sequence>MSASEPAIAVLPYGLTLGAEAADRPLVDLSWPLGCPDRLRGGRISDLAPTDHLIVYPKTALHFRLRWHCPARVSIMVVEPNIMHGHHLRLLRATHRRFFRVFSYDEDFLARIPNGLFLPYGTTWVPDWRDLKIDKTATMSLIASGKRDHPGHKLRHDMVEFVQNQGLDVQVMGRGYTPFEQKSDGLAPFRFSIVIENVQQRNYFSEKLIDAILCETVPIYWGCPNISDFMDTSAMILCQDAAQMQAAIRSASAADYDRRLAALQELKPVAAAYDHLETRAATALRDSM</sequence>
<dbReference type="EMBL" id="FPAW01000016">
    <property type="protein sequence ID" value="SFT98221.1"/>
    <property type="molecule type" value="Genomic_DNA"/>
</dbReference>
<reference evidence="5 6" key="1">
    <citation type="submission" date="2016-10" db="EMBL/GenBank/DDBJ databases">
        <authorList>
            <person name="de Groot N.N."/>
        </authorList>
    </citation>
    <scope>NUCLEOTIDE SEQUENCE [LARGE SCALE GENOMIC DNA]</scope>
    <source>
        <strain evidence="5 6">CGMCC 1.10959</strain>
    </source>
</reference>
<dbReference type="InterPro" id="IPR055270">
    <property type="entry name" value="Glyco_tran_10_C"/>
</dbReference>
<dbReference type="STRING" id="999627.SAMN05216236_11669"/>
<dbReference type="InterPro" id="IPR038577">
    <property type="entry name" value="GT10-like_C_sf"/>
</dbReference>
<proteinExistence type="inferred from homology"/>
<dbReference type="GO" id="GO:0046920">
    <property type="term" value="F:alpha-(1-&gt;3)-fucosyltransferase activity"/>
    <property type="evidence" value="ECO:0007669"/>
    <property type="project" value="TreeGrafter"/>
</dbReference>
<accession>A0A1I7CFP4</accession>
<evidence type="ECO:0000259" key="4">
    <source>
        <dbReference type="Pfam" id="PF00852"/>
    </source>
</evidence>
<evidence type="ECO:0000256" key="3">
    <source>
        <dbReference type="ARBA" id="ARBA00022679"/>
    </source>
</evidence>
<dbReference type="PANTHER" id="PTHR11929">
    <property type="entry name" value="ALPHA- 1,3 -FUCOSYLTRANSFERASE"/>
    <property type="match status" value="1"/>
</dbReference>
<dbReference type="AlphaFoldDB" id="A0A1I7CFP4"/>
<dbReference type="eggNOG" id="ENOG502Z7KQ">
    <property type="taxonomic scope" value="Bacteria"/>
</dbReference>
<evidence type="ECO:0000313" key="5">
    <source>
        <dbReference type="EMBL" id="SFT98221.1"/>
    </source>
</evidence>
<dbReference type="Gene3D" id="3.40.50.11660">
    <property type="entry name" value="Glycosyl transferase family 10, C-terminal domain"/>
    <property type="match status" value="1"/>
</dbReference>
<dbReference type="SUPFAM" id="SSF53756">
    <property type="entry name" value="UDP-Glycosyltransferase/glycogen phosphorylase"/>
    <property type="match status" value="1"/>
</dbReference>
<dbReference type="GO" id="GO:0016020">
    <property type="term" value="C:membrane"/>
    <property type="evidence" value="ECO:0007669"/>
    <property type="project" value="InterPro"/>
</dbReference>
<feature type="domain" description="Fucosyltransferase C-terminal" evidence="4">
    <location>
        <begin position="152"/>
        <end position="245"/>
    </location>
</feature>
<protein>
    <submittedName>
        <fullName evidence="5">Glycosyltransferase family 10 (Fucosyltransferase) C-term</fullName>
    </submittedName>
</protein>
<keyword evidence="2 5" id="KW-0328">Glycosyltransferase</keyword>
<dbReference type="PANTHER" id="PTHR11929:SF226">
    <property type="entry name" value="ATP-DEPENDENT DNA HELICASE-RELATED"/>
    <property type="match status" value="1"/>
</dbReference>
<comment type="similarity">
    <text evidence="1">Belongs to the glycosyltransferase 10 family.</text>
</comment>
<keyword evidence="6" id="KW-1185">Reference proteome</keyword>
<dbReference type="InterPro" id="IPR001503">
    <property type="entry name" value="Glyco_trans_10"/>
</dbReference>
<evidence type="ECO:0000256" key="2">
    <source>
        <dbReference type="ARBA" id="ARBA00022676"/>
    </source>
</evidence>
<keyword evidence="3 5" id="KW-0808">Transferase</keyword>
<name>A0A1I7CFP4_9RHOB</name>
<dbReference type="RefSeq" id="WP_027263409.1">
    <property type="nucleotide sequence ID" value="NZ_FPAW01000016.1"/>
</dbReference>
<dbReference type="Proteomes" id="UP000182466">
    <property type="component" value="Unassembled WGS sequence"/>
</dbReference>
<gene>
    <name evidence="5" type="ORF">SAMN05216236_11669</name>
</gene>
<evidence type="ECO:0000256" key="1">
    <source>
        <dbReference type="ARBA" id="ARBA00008919"/>
    </source>
</evidence>